<name>A0ABT4V7V1_9PSEU</name>
<feature type="compositionally biased region" description="Pro residues" evidence="1">
    <location>
        <begin position="370"/>
        <end position="382"/>
    </location>
</feature>
<dbReference type="InterPro" id="IPR049082">
    <property type="entry name" value="T7SS_signal"/>
</dbReference>
<accession>A0ABT4V7V1</accession>
<sequence length="500" mass="51793">MVSNQSTFDQDVASVGNELNKIGQITGIGPQDVIPGDLPTVNEVGEHLIKLGAGFERAGQGIKSIDSGGWTGQAGDAFRANFLDKAPGEWLKAADAISEAGQAILEYQQVLATEKPRAQRAKEELDRSIEISEAAAAKHNAAVEAYNAGGSGPQPSAFVDPGAEARARAQQEIAAAKAAVQAAGERAAKVVMAAAEGAPAAPGPLAQLGANVVDTVQAFGDTAYEIGAGAVEGVVGIGTGLFGLGKAFVYSQPAMQVIDPEGVAEFNKAASTTLQSVVENPWQAAKAMVNVDGWRENPARALGSMVPDVAASITGGGAAATVATRTAKAADNVADVADAAGDIARTTDRLGDAARHAPDNTPPWADLDSVPPPRTPETPSTPQPWDGHEFGPKGSDPLPDPEPPQGPAPEPRSRELPDWFHDETPESWLDDGKGAPEPMPEPVPEPSPPHPPAPYEPPGPATAQVDDAWRGHLDEPNIQNERRAIEDLQRKYGPQGGNGL</sequence>
<dbReference type="Proteomes" id="UP001210380">
    <property type="component" value="Unassembled WGS sequence"/>
</dbReference>
<feature type="domain" description="Putative T7SS secretion signal" evidence="2">
    <location>
        <begin position="30"/>
        <end position="202"/>
    </location>
</feature>
<dbReference type="Pfam" id="PF21725">
    <property type="entry name" value="T7SS_signal"/>
    <property type="match status" value="1"/>
</dbReference>
<reference evidence="3 4" key="1">
    <citation type="submission" date="2022-11" db="EMBL/GenBank/DDBJ databases">
        <title>Draft genome sequence of Saccharopolyspora sp. WRP15-2 isolated from rhizosphere soils of wild rice in Thailand.</title>
        <authorList>
            <person name="Duangmal K."/>
            <person name="Kammanee S."/>
            <person name="Muangham S."/>
        </authorList>
    </citation>
    <scope>NUCLEOTIDE SEQUENCE [LARGE SCALE GENOMIC DNA]</scope>
    <source>
        <strain evidence="3 4">WRP15-2</strain>
    </source>
</reference>
<evidence type="ECO:0000256" key="1">
    <source>
        <dbReference type="SAM" id="MobiDB-lite"/>
    </source>
</evidence>
<evidence type="ECO:0000259" key="2">
    <source>
        <dbReference type="Pfam" id="PF21725"/>
    </source>
</evidence>
<feature type="region of interest" description="Disordered" evidence="1">
    <location>
        <begin position="352"/>
        <end position="479"/>
    </location>
</feature>
<comment type="caution">
    <text evidence="3">The sequence shown here is derived from an EMBL/GenBank/DDBJ whole genome shotgun (WGS) entry which is preliminary data.</text>
</comment>
<feature type="compositionally biased region" description="Basic and acidic residues" evidence="1">
    <location>
        <begin position="411"/>
        <end position="434"/>
    </location>
</feature>
<feature type="compositionally biased region" description="Pro residues" evidence="1">
    <location>
        <begin position="398"/>
        <end position="410"/>
    </location>
</feature>
<evidence type="ECO:0000313" key="4">
    <source>
        <dbReference type="Proteomes" id="UP001210380"/>
    </source>
</evidence>
<evidence type="ECO:0000313" key="3">
    <source>
        <dbReference type="EMBL" id="MDA3630052.1"/>
    </source>
</evidence>
<proteinExistence type="predicted"/>
<protein>
    <recommendedName>
        <fullName evidence="2">Putative T7SS secretion signal domain-containing protein</fullName>
    </recommendedName>
</protein>
<feature type="compositionally biased region" description="Basic and acidic residues" evidence="1">
    <location>
        <begin position="467"/>
        <end position="479"/>
    </location>
</feature>
<feature type="compositionally biased region" description="Pro residues" evidence="1">
    <location>
        <begin position="437"/>
        <end position="460"/>
    </location>
</feature>
<keyword evidence="4" id="KW-1185">Reference proteome</keyword>
<dbReference type="EMBL" id="JAQGLA010000085">
    <property type="protein sequence ID" value="MDA3630052.1"/>
    <property type="molecule type" value="Genomic_DNA"/>
</dbReference>
<gene>
    <name evidence="3" type="ORF">OU415_31815</name>
</gene>
<dbReference type="RefSeq" id="WP_270953186.1">
    <property type="nucleotide sequence ID" value="NZ_JAQGLA010000085.1"/>
</dbReference>
<organism evidence="3 4">
    <name type="scientific">Saccharopolyspora oryzae</name>
    <dbReference type="NCBI Taxonomy" id="2997343"/>
    <lineage>
        <taxon>Bacteria</taxon>
        <taxon>Bacillati</taxon>
        <taxon>Actinomycetota</taxon>
        <taxon>Actinomycetes</taxon>
        <taxon>Pseudonocardiales</taxon>
        <taxon>Pseudonocardiaceae</taxon>
        <taxon>Saccharopolyspora</taxon>
    </lineage>
</organism>